<gene>
    <name evidence="3" type="ORF">AAG570_001741</name>
</gene>
<dbReference type="AlphaFoldDB" id="A0ABD0Y9E9"/>
<dbReference type="SUPFAM" id="SSF54695">
    <property type="entry name" value="POZ domain"/>
    <property type="match status" value="1"/>
</dbReference>
<dbReference type="PANTHER" id="PTHR45774">
    <property type="entry name" value="BTB/POZ DOMAIN-CONTAINING"/>
    <property type="match status" value="1"/>
</dbReference>
<dbReference type="CDD" id="cd18186">
    <property type="entry name" value="BTB_POZ_ZBTB_KLHL-like"/>
    <property type="match status" value="1"/>
</dbReference>
<evidence type="ECO:0000313" key="3">
    <source>
        <dbReference type="EMBL" id="KAL1123971.1"/>
    </source>
</evidence>
<name>A0ABD0Y9E9_9HEMI</name>
<dbReference type="PANTHER" id="PTHR45774:SF4">
    <property type="entry name" value="AXUNDEAD, ISOFORM F"/>
    <property type="match status" value="1"/>
</dbReference>
<dbReference type="Proteomes" id="UP001558652">
    <property type="component" value="Unassembled WGS sequence"/>
</dbReference>
<feature type="domain" description="BTB" evidence="2">
    <location>
        <begin position="46"/>
        <end position="116"/>
    </location>
</feature>
<dbReference type="SMART" id="SM00225">
    <property type="entry name" value="BTB"/>
    <property type="match status" value="1"/>
</dbReference>
<keyword evidence="4" id="KW-1185">Reference proteome</keyword>
<proteinExistence type="predicted"/>
<dbReference type="PROSITE" id="PS50097">
    <property type="entry name" value="BTB"/>
    <property type="match status" value="1"/>
</dbReference>
<evidence type="ECO:0000256" key="1">
    <source>
        <dbReference type="SAM" id="MobiDB-lite"/>
    </source>
</evidence>
<feature type="region of interest" description="Disordered" evidence="1">
    <location>
        <begin position="235"/>
        <end position="254"/>
    </location>
</feature>
<evidence type="ECO:0000259" key="2">
    <source>
        <dbReference type="PROSITE" id="PS50097"/>
    </source>
</evidence>
<comment type="caution">
    <text evidence="3">The sequence shown here is derived from an EMBL/GenBank/DDBJ whole genome shotgun (WGS) entry which is preliminary data.</text>
</comment>
<protein>
    <recommendedName>
        <fullName evidence="2">BTB domain-containing protein</fullName>
    </recommendedName>
</protein>
<sequence length="299" mass="33473">MVFAVVQRSVPFFPPRVAGQTPNMDQSDKMPIAKRYRALLDSGEFSDCRFIVKNDGEDKEFPAHKLILSITSSVFDCMFRKCYVESKGVIIIDDIDPDTFYQLLVYIYSSEVNMKTIDDAVKLCNAANKYMLFNLTDICFKFVLGKVASSNISMVYSFAMLHERAEIFKRLWQRKLAMAQDNRRLLATTELDNAIQHSKNNKMSGGGEVEVCLQLHGAIMPVLHIFAADLQQHQVGTPPDESTRDFSRAVKKPAPTATTAFSALGTPVQGVPTHQRVSRPMAAVPTPMHVVDAPPKPQR</sequence>
<dbReference type="InterPro" id="IPR011333">
    <property type="entry name" value="SKP1/BTB/POZ_sf"/>
</dbReference>
<organism evidence="3 4">
    <name type="scientific">Ranatra chinensis</name>
    <dbReference type="NCBI Taxonomy" id="642074"/>
    <lineage>
        <taxon>Eukaryota</taxon>
        <taxon>Metazoa</taxon>
        <taxon>Ecdysozoa</taxon>
        <taxon>Arthropoda</taxon>
        <taxon>Hexapoda</taxon>
        <taxon>Insecta</taxon>
        <taxon>Pterygota</taxon>
        <taxon>Neoptera</taxon>
        <taxon>Paraneoptera</taxon>
        <taxon>Hemiptera</taxon>
        <taxon>Heteroptera</taxon>
        <taxon>Panheteroptera</taxon>
        <taxon>Nepomorpha</taxon>
        <taxon>Nepidae</taxon>
        <taxon>Ranatrinae</taxon>
        <taxon>Ranatra</taxon>
    </lineage>
</organism>
<dbReference type="Gene3D" id="3.30.710.10">
    <property type="entry name" value="Potassium Channel Kv1.1, Chain A"/>
    <property type="match status" value="1"/>
</dbReference>
<accession>A0ABD0Y9E9</accession>
<dbReference type="InterPro" id="IPR000210">
    <property type="entry name" value="BTB/POZ_dom"/>
</dbReference>
<evidence type="ECO:0000313" key="4">
    <source>
        <dbReference type="Proteomes" id="UP001558652"/>
    </source>
</evidence>
<reference evidence="3 4" key="1">
    <citation type="submission" date="2024-07" db="EMBL/GenBank/DDBJ databases">
        <title>Chromosome-level genome assembly of the water stick insect Ranatra chinensis (Heteroptera: Nepidae).</title>
        <authorList>
            <person name="Liu X."/>
        </authorList>
    </citation>
    <scope>NUCLEOTIDE SEQUENCE [LARGE SCALE GENOMIC DNA]</scope>
    <source>
        <strain evidence="3">Cailab_2021Rc</strain>
        <tissue evidence="3">Muscle</tissue>
    </source>
</reference>
<dbReference type="EMBL" id="JBFDAA010000011">
    <property type="protein sequence ID" value="KAL1123971.1"/>
    <property type="molecule type" value="Genomic_DNA"/>
</dbReference>
<dbReference type="Pfam" id="PF00651">
    <property type="entry name" value="BTB"/>
    <property type="match status" value="1"/>
</dbReference>